<evidence type="ECO:0008006" key="3">
    <source>
        <dbReference type="Google" id="ProtNLM"/>
    </source>
</evidence>
<dbReference type="eggNOG" id="ENOG502Z7UD">
    <property type="taxonomic scope" value="Bacteria"/>
</dbReference>
<reference evidence="1 2" key="1">
    <citation type="submission" date="2012-05" db="EMBL/GenBank/DDBJ databases">
        <authorList>
            <person name="Weinstock G."/>
            <person name="Sodergren E."/>
            <person name="Lobos E.A."/>
            <person name="Fulton L."/>
            <person name="Fulton R."/>
            <person name="Courtney L."/>
            <person name="Fronick C."/>
            <person name="O'Laughlin M."/>
            <person name="Godfrey J."/>
            <person name="Wilson R.M."/>
            <person name="Miner T."/>
            <person name="Farmer C."/>
            <person name="Delehaunty K."/>
            <person name="Cordes M."/>
            <person name="Minx P."/>
            <person name="Tomlinson C."/>
            <person name="Chen J."/>
            <person name="Wollam A."/>
            <person name="Pepin K.H."/>
            <person name="Bhonagiri V."/>
            <person name="Zhang X."/>
            <person name="Suruliraj S."/>
            <person name="Warren W."/>
            <person name="Mitreva M."/>
            <person name="Mardis E.R."/>
            <person name="Wilson R.K."/>
        </authorList>
    </citation>
    <scope>NUCLEOTIDE SEQUENCE [LARGE SCALE GENOMIC DNA]</scope>
    <source>
        <strain evidence="1 2">F0235</strain>
    </source>
</reference>
<dbReference type="EMBL" id="AMEM01000041">
    <property type="protein sequence ID" value="EKX87766.1"/>
    <property type="molecule type" value="Genomic_DNA"/>
</dbReference>
<accession>L1M9Z7</accession>
<organism evidence="1 2">
    <name type="scientific">Corynebacterium durum F0235</name>
    <dbReference type="NCBI Taxonomy" id="1035195"/>
    <lineage>
        <taxon>Bacteria</taxon>
        <taxon>Bacillati</taxon>
        <taxon>Actinomycetota</taxon>
        <taxon>Actinomycetes</taxon>
        <taxon>Mycobacteriales</taxon>
        <taxon>Corynebacteriaceae</taxon>
        <taxon>Corynebacterium</taxon>
    </lineage>
</organism>
<dbReference type="Proteomes" id="UP000010445">
    <property type="component" value="Unassembled WGS sequence"/>
</dbReference>
<gene>
    <name evidence="1" type="ORF">HMPREF9997_02543</name>
</gene>
<evidence type="ECO:0000313" key="1">
    <source>
        <dbReference type="EMBL" id="EKX87766.1"/>
    </source>
</evidence>
<dbReference type="InterPro" id="IPR047729">
    <property type="entry name" value="Sce7726-like"/>
</dbReference>
<dbReference type="AlphaFoldDB" id="L1M9Z7"/>
<evidence type="ECO:0000313" key="2">
    <source>
        <dbReference type="Proteomes" id="UP000010445"/>
    </source>
</evidence>
<keyword evidence="2" id="KW-1185">Reference proteome</keyword>
<dbReference type="NCBIfam" id="NF033832">
    <property type="entry name" value="sce7726_fam"/>
    <property type="match status" value="1"/>
</dbReference>
<dbReference type="STRING" id="1035195.HMPREF9997_02543"/>
<sequence length="295" mass="33068">MQYSKQQLAILTRFFSSTTLRDVASLNFSQRFNKLIDESPIASPPLFDATVGEIFDEAFHILKATGNRDDYVYRTALIQKILLGRHSLNTATLLNETRIGRRKVDLGILNGTSTAYEIKSERDSLNRLLPQLSSYEKVFARVNVVTSENHLKHITELAPKHVGLILLSKRFTLQTIREASEDPNRLDSLSILDVLRTSEAKDVLANLERGIPEVPNTQIRTELAGVFKNLPPKLVHDQMVTTIRINRSQHNLASFVDSVPSSLKAAALTTPLNSDEQTGLREAIATRLEVALSRR</sequence>
<dbReference type="PATRIC" id="fig|1035195.3.peg.2271"/>
<proteinExistence type="predicted"/>
<comment type="caution">
    <text evidence="1">The sequence shown here is derived from an EMBL/GenBank/DDBJ whole genome shotgun (WGS) entry which is preliminary data.</text>
</comment>
<protein>
    <recommendedName>
        <fullName evidence="3">Sce7726 family protein</fullName>
    </recommendedName>
</protein>
<name>L1M9Z7_9CORY</name>
<dbReference type="HOGENOM" id="CLU_069076_0_0_11"/>